<evidence type="ECO:0000313" key="3">
    <source>
        <dbReference type="Proteomes" id="UP001605036"/>
    </source>
</evidence>
<sequence length="226" mass="24872">MKTPSPSCSRFQKTVFLLWRGSSNMEEEIEHDDSKPKVSISAELLKLETNATALEKRLLVWNRGDKVADAKDLLKAPPSIGPVPESSVLGRIKSFLPTLDEANRKLFSDIKTNGAEQFNIESVTNADERYVEMDLALGVADLHTPEAVAAAELASNGQVIHMGKMSNCFDSSSGSDSDDEESHGESDMQTVLELMRTHERAEEQPAEVQNGSEGKGDLKRKKIEQL</sequence>
<comment type="caution">
    <text evidence="2">The sequence shown here is derived from an EMBL/GenBank/DDBJ whole genome shotgun (WGS) entry which is preliminary data.</text>
</comment>
<reference evidence="2 3" key="1">
    <citation type="submission" date="2024-09" db="EMBL/GenBank/DDBJ databases">
        <title>Chromosome-scale assembly of Riccia fluitans.</title>
        <authorList>
            <person name="Paukszto L."/>
            <person name="Sawicki J."/>
            <person name="Karawczyk K."/>
            <person name="Piernik-Szablinska J."/>
            <person name="Szczecinska M."/>
            <person name="Mazdziarz M."/>
        </authorList>
    </citation>
    <scope>NUCLEOTIDE SEQUENCE [LARGE SCALE GENOMIC DNA]</scope>
    <source>
        <strain evidence="2">Rf_01</strain>
        <tissue evidence="2">Aerial parts of the thallus</tissue>
    </source>
</reference>
<dbReference type="AlphaFoldDB" id="A0ABD1Y3Y4"/>
<dbReference type="PANTHER" id="PTHR28674:SF1">
    <property type="entry name" value="NOP PROTEIN CHAPERONE 1"/>
    <property type="match status" value="1"/>
</dbReference>
<keyword evidence="3" id="KW-1185">Reference proteome</keyword>
<dbReference type="InterPro" id="IPR027921">
    <property type="entry name" value="NOPCHAP1"/>
</dbReference>
<feature type="region of interest" description="Disordered" evidence="1">
    <location>
        <begin position="167"/>
        <end position="226"/>
    </location>
</feature>
<dbReference type="Proteomes" id="UP001605036">
    <property type="component" value="Unassembled WGS sequence"/>
</dbReference>
<organism evidence="2 3">
    <name type="scientific">Riccia fluitans</name>
    <dbReference type="NCBI Taxonomy" id="41844"/>
    <lineage>
        <taxon>Eukaryota</taxon>
        <taxon>Viridiplantae</taxon>
        <taxon>Streptophyta</taxon>
        <taxon>Embryophyta</taxon>
        <taxon>Marchantiophyta</taxon>
        <taxon>Marchantiopsida</taxon>
        <taxon>Marchantiidae</taxon>
        <taxon>Marchantiales</taxon>
        <taxon>Ricciaceae</taxon>
        <taxon>Riccia</taxon>
    </lineage>
</organism>
<evidence type="ECO:0000313" key="2">
    <source>
        <dbReference type="EMBL" id="KAL2621471.1"/>
    </source>
</evidence>
<gene>
    <name evidence="2" type="ORF">R1flu_001676</name>
</gene>
<accession>A0ABD1Y3Y4</accession>
<evidence type="ECO:0000256" key="1">
    <source>
        <dbReference type="SAM" id="MobiDB-lite"/>
    </source>
</evidence>
<dbReference type="EMBL" id="JBHFFA010000006">
    <property type="protein sequence ID" value="KAL2621471.1"/>
    <property type="molecule type" value="Genomic_DNA"/>
</dbReference>
<proteinExistence type="predicted"/>
<dbReference type="Pfam" id="PF15370">
    <property type="entry name" value="NOPCHAP1"/>
    <property type="match status" value="1"/>
</dbReference>
<dbReference type="PANTHER" id="PTHR28674">
    <property type="entry name" value="SIMILAR TO DNA SEGMENT, CHR 10, WAYNE STATE UNIVERSITY 102,-EXPRESSED"/>
    <property type="match status" value="1"/>
</dbReference>
<protein>
    <submittedName>
        <fullName evidence="2">Uncharacterized protein</fullName>
    </submittedName>
</protein>
<name>A0ABD1Y3Y4_9MARC</name>